<keyword evidence="2" id="KW-1185">Reference proteome</keyword>
<reference evidence="2" key="1">
    <citation type="journal article" date="2022" name="Mol. Ecol. Resour.">
        <title>The genomes of chicory, endive, great burdock and yacon provide insights into Asteraceae palaeo-polyploidization history and plant inulin production.</title>
        <authorList>
            <person name="Fan W."/>
            <person name="Wang S."/>
            <person name="Wang H."/>
            <person name="Wang A."/>
            <person name="Jiang F."/>
            <person name="Liu H."/>
            <person name="Zhao H."/>
            <person name="Xu D."/>
            <person name="Zhang Y."/>
        </authorList>
    </citation>
    <scope>NUCLEOTIDE SEQUENCE [LARGE SCALE GENOMIC DNA]</scope>
    <source>
        <strain evidence="2">cv. Yunnan</strain>
    </source>
</reference>
<gene>
    <name evidence="1" type="ORF">L1987_78181</name>
</gene>
<comment type="caution">
    <text evidence="1">The sequence shown here is derived from an EMBL/GenBank/DDBJ whole genome shotgun (WGS) entry which is preliminary data.</text>
</comment>
<sequence length="135" mass="16170">MEVDPQYDIIEFHWRHKRSQIFNTSDHLFRTQGYIRQQRPPVNGYSLTLSPMVDILLLVDSLGIEDTMASMVGYKYGVLLWSKTCSVYCKLMCFYFVCSMVSLDIYTVTRSFSYMSYRLEQEYMSYRLEQEYCFK</sequence>
<accession>A0ACB8ZBP1</accession>
<evidence type="ECO:0000313" key="1">
    <source>
        <dbReference type="EMBL" id="KAI3695192.1"/>
    </source>
</evidence>
<organism evidence="1 2">
    <name type="scientific">Smallanthus sonchifolius</name>
    <dbReference type="NCBI Taxonomy" id="185202"/>
    <lineage>
        <taxon>Eukaryota</taxon>
        <taxon>Viridiplantae</taxon>
        <taxon>Streptophyta</taxon>
        <taxon>Embryophyta</taxon>
        <taxon>Tracheophyta</taxon>
        <taxon>Spermatophyta</taxon>
        <taxon>Magnoliopsida</taxon>
        <taxon>eudicotyledons</taxon>
        <taxon>Gunneridae</taxon>
        <taxon>Pentapetalae</taxon>
        <taxon>asterids</taxon>
        <taxon>campanulids</taxon>
        <taxon>Asterales</taxon>
        <taxon>Asteraceae</taxon>
        <taxon>Asteroideae</taxon>
        <taxon>Heliantheae alliance</taxon>
        <taxon>Millerieae</taxon>
        <taxon>Smallanthus</taxon>
    </lineage>
</organism>
<proteinExistence type="predicted"/>
<dbReference type="Proteomes" id="UP001056120">
    <property type="component" value="Linkage Group LG26"/>
</dbReference>
<evidence type="ECO:0000313" key="2">
    <source>
        <dbReference type="Proteomes" id="UP001056120"/>
    </source>
</evidence>
<protein>
    <submittedName>
        <fullName evidence="1">Uncharacterized protein</fullName>
    </submittedName>
</protein>
<dbReference type="EMBL" id="CM042043">
    <property type="protein sequence ID" value="KAI3695192.1"/>
    <property type="molecule type" value="Genomic_DNA"/>
</dbReference>
<reference evidence="1 2" key="2">
    <citation type="journal article" date="2022" name="Mol. Ecol. Resour.">
        <title>The genomes of chicory, endive, great burdock and yacon provide insights into Asteraceae paleo-polyploidization history and plant inulin production.</title>
        <authorList>
            <person name="Fan W."/>
            <person name="Wang S."/>
            <person name="Wang H."/>
            <person name="Wang A."/>
            <person name="Jiang F."/>
            <person name="Liu H."/>
            <person name="Zhao H."/>
            <person name="Xu D."/>
            <person name="Zhang Y."/>
        </authorList>
    </citation>
    <scope>NUCLEOTIDE SEQUENCE [LARGE SCALE GENOMIC DNA]</scope>
    <source>
        <strain evidence="2">cv. Yunnan</strain>
        <tissue evidence="1">Leaves</tissue>
    </source>
</reference>
<name>A0ACB8ZBP1_9ASTR</name>